<reference evidence="4" key="4">
    <citation type="submission" date="2020-10" db="EMBL/GenBank/DDBJ databases">
        <authorList>
            <person name="Bassil N.M."/>
            <person name="Lloyd J.R."/>
        </authorList>
    </citation>
    <scope>NUCLEOTIDE SEQUENCE</scope>
    <source>
        <strain evidence="4">NB2006</strain>
    </source>
</reference>
<evidence type="ECO:0000313" key="5">
    <source>
        <dbReference type="Proteomes" id="UP000180175"/>
    </source>
</evidence>
<dbReference type="PANTHER" id="PTHR42818">
    <property type="entry name" value="SULFOPYRUVATE DECARBOXYLASE SUBUNIT ALPHA"/>
    <property type="match status" value="1"/>
</dbReference>
<dbReference type="EMBL" id="LQXD01000094">
    <property type="protein sequence ID" value="OIJ18024.1"/>
    <property type="molecule type" value="Genomic_DNA"/>
</dbReference>
<reference evidence="3 5" key="1">
    <citation type="submission" date="2016-10" db="EMBL/GenBank/DDBJ databases">
        <title>Draft genome sequences of four alkaliphilic bacteria belonging to the Anaerobacillus genus.</title>
        <authorList>
            <person name="Bassil N.M."/>
            <person name="Lloyd J.R."/>
        </authorList>
    </citation>
    <scope>NUCLEOTIDE SEQUENCE [LARGE SCALE GENOMIC DNA]</scope>
    <source>
        <strain evidence="3 5">NB2006</strain>
    </source>
</reference>
<keyword evidence="5" id="KW-1185">Reference proteome</keyword>
<proteinExistence type="predicted"/>
<protein>
    <recommendedName>
        <fullName evidence="6">Thiamine pyrophosphate enzyme N-terminal TPP-binding domain-containing protein</fullName>
    </recommendedName>
</protein>
<evidence type="ECO:0008006" key="6">
    <source>
        <dbReference type="Google" id="ProtNLM"/>
    </source>
</evidence>
<evidence type="ECO:0000256" key="2">
    <source>
        <dbReference type="ARBA" id="ARBA00023239"/>
    </source>
</evidence>
<dbReference type="PANTHER" id="PTHR42818:SF1">
    <property type="entry name" value="SULFOPYRUVATE DECARBOXYLASE"/>
    <property type="match status" value="1"/>
</dbReference>
<organism evidence="3 5">
    <name type="scientific">Anaerobacillus isosaccharinicus</name>
    <dbReference type="NCBI Taxonomy" id="1532552"/>
    <lineage>
        <taxon>Bacteria</taxon>
        <taxon>Bacillati</taxon>
        <taxon>Bacillota</taxon>
        <taxon>Bacilli</taxon>
        <taxon>Bacillales</taxon>
        <taxon>Bacillaceae</taxon>
        <taxon>Anaerobacillus</taxon>
    </lineage>
</organism>
<dbReference type="EMBL" id="CP063356">
    <property type="protein sequence ID" value="QOY35114.1"/>
    <property type="molecule type" value="Genomic_DNA"/>
</dbReference>
<keyword evidence="1" id="KW-0210">Decarboxylase</keyword>
<dbReference type="GO" id="GO:0016831">
    <property type="term" value="F:carboxy-lyase activity"/>
    <property type="evidence" value="ECO:0007669"/>
    <property type="project" value="UniProtKB-KW"/>
</dbReference>
<keyword evidence="2" id="KW-0456">Lyase</keyword>
<dbReference type="AlphaFoldDB" id="A0A1S2M0D8"/>
<evidence type="ECO:0000313" key="4">
    <source>
        <dbReference type="EMBL" id="QOY35114.1"/>
    </source>
</evidence>
<dbReference type="Proteomes" id="UP000180175">
    <property type="component" value="Chromosome"/>
</dbReference>
<dbReference type="OrthoDB" id="9785953at2"/>
<dbReference type="KEGG" id="aia:AWH56_020800"/>
<reference evidence="4 5" key="3">
    <citation type="journal article" date="2019" name="Int. J. Syst. Evol. Microbiol.">
        <title>Anaerobacillus isosaccharinicus sp. nov., an alkaliphilic bacterium which degrades isosaccharinic acid.</title>
        <authorList>
            <person name="Bassil N.M."/>
            <person name="Lloyd J.R."/>
        </authorList>
    </citation>
    <scope>NUCLEOTIDE SEQUENCE [LARGE SCALE GENOMIC DNA]</scope>
    <source>
        <strain evidence="4 5">NB2006</strain>
    </source>
</reference>
<sequence length="172" mass="19286">MNNTMLDFKTKSSNIIKRFRDHENLLFIGTPCGILSPLFEELDINKEVIYAPREDTAIGVACGFSLKNKKAVVLMQNSGFAQSLNILASLVEPFKIAITLVISMRGIQNDTTRENVIMGEATVSTLEVLKIPYKFLTNDSYISEIDWADEYLQTNQGAVALLITPEFFGWEV</sequence>
<accession>A0A1S2M0D8</accession>
<gene>
    <name evidence="4" type="ORF">AWH56_020800</name>
    <name evidence="3" type="ORF">AWH56_10580</name>
</gene>
<name>A0A1S2M0D8_9BACI</name>
<dbReference type="RefSeq" id="WP_071317117.1">
    <property type="nucleotide sequence ID" value="NZ_CP063356.2"/>
</dbReference>
<evidence type="ECO:0000313" key="3">
    <source>
        <dbReference type="EMBL" id="OIJ18024.1"/>
    </source>
</evidence>
<evidence type="ECO:0000256" key="1">
    <source>
        <dbReference type="ARBA" id="ARBA00022793"/>
    </source>
</evidence>
<reference evidence="4 5" key="2">
    <citation type="journal article" date="2017" name="Genome Announc.">
        <title>Draft Genome Sequences of Four Alkaliphilic Bacteria Belonging to the Anaerobacillus Genus.</title>
        <authorList>
            <person name="Bassil N.M."/>
            <person name="Lloyd J.R."/>
        </authorList>
    </citation>
    <scope>NUCLEOTIDE SEQUENCE [LARGE SCALE GENOMIC DNA]</scope>
    <source>
        <strain evidence="4 5">NB2006</strain>
    </source>
</reference>
<dbReference type="InterPro" id="IPR051818">
    <property type="entry name" value="TPP_dependent_decarboxylase"/>
</dbReference>